<name>A0A8X8XSN9_SALSN</name>
<evidence type="ECO:0000313" key="12">
    <source>
        <dbReference type="Proteomes" id="UP000298416"/>
    </source>
</evidence>
<dbReference type="EMBL" id="PNBA02000007">
    <property type="protein sequence ID" value="KAG6418087.1"/>
    <property type="molecule type" value="Genomic_DNA"/>
</dbReference>
<keyword evidence="3" id="KW-0052">Apoplast</keyword>
<dbReference type="InterPro" id="IPR001929">
    <property type="entry name" value="Germin"/>
</dbReference>
<sequence length="155" mass="16085">MAGAVMYRMMAAVAGCDALQQKLKLNGYSCKSNVTAEDFFSGGLAKPGATNTSTGSAVNTLGVSLASVDYAPGGLNPPHKHPRATEVVLVLKGELDVGFITTANVLISKSIKEGDIFLPGTQSIAETLFAASPPVPDNVLTKAFQVDKIKSKFAP</sequence>
<protein>
    <recommendedName>
        <fullName evidence="10">Cupin type-1 domain-containing protein</fullName>
    </recommendedName>
</protein>
<feature type="binding site" evidence="8">
    <location>
        <position position="86"/>
    </location>
    <ligand>
        <name>oxalate</name>
        <dbReference type="ChEBI" id="CHEBI:30623"/>
    </ligand>
</feature>
<dbReference type="SUPFAM" id="SSF51182">
    <property type="entry name" value="RmlC-like cupins"/>
    <property type="match status" value="1"/>
</dbReference>
<dbReference type="GO" id="GO:0030145">
    <property type="term" value="F:manganese ion binding"/>
    <property type="evidence" value="ECO:0007669"/>
    <property type="project" value="InterPro"/>
</dbReference>
<dbReference type="InterPro" id="IPR006045">
    <property type="entry name" value="Cupin_1"/>
</dbReference>
<keyword evidence="6" id="KW-1015">Disulfide bond</keyword>
<organism evidence="11">
    <name type="scientific">Salvia splendens</name>
    <name type="common">Scarlet sage</name>
    <dbReference type="NCBI Taxonomy" id="180675"/>
    <lineage>
        <taxon>Eukaryota</taxon>
        <taxon>Viridiplantae</taxon>
        <taxon>Streptophyta</taxon>
        <taxon>Embryophyta</taxon>
        <taxon>Tracheophyta</taxon>
        <taxon>Spermatophyta</taxon>
        <taxon>Magnoliopsida</taxon>
        <taxon>eudicotyledons</taxon>
        <taxon>Gunneridae</taxon>
        <taxon>Pentapetalae</taxon>
        <taxon>asterids</taxon>
        <taxon>lamiids</taxon>
        <taxon>Lamiales</taxon>
        <taxon>Lamiaceae</taxon>
        <taxon>Nepetoideae</taxon>
        <taxon>Mentheae</taxon>
        <taxon>Salviinae</taxon>
        <taxon>Salvia</taxon>
        <taxon>Salvia subgen. Calosphace</taxon>
        <taxon>core Calosphace</taxon>
    </lineage>
</organism>
<evidence type="ECO:0000256" key="1">
    <source>
        <dbReference type="ARBA" id="ARBA00004271"/>
    </source>
</evidence>
<reference evidence="11" key="2">
    <citation type="submission" date="2020-08" db="EMBL/GenBank/DDBJ databases">
        <title>Plant Genome Project.</title>
        <authorList>
            <person name="Zhang R.-G."/>
        </authorList>
    </citation>
    <scope>NUCLEOTIDE SEQUENCE</scope>
    <source>
        <strain evidence="11">Huo1</strain>
        <tissue evidence="11">Leaf</tissue>
    </source>
</reference>
<comment type="caution">
    <text evidence="11">The sequence shown here is derived from an EMBL/GenBank/DDBJ whole genome shotgun (WGS) entry which is preliminary data.</text>
</comment>
<evidence type="ECO:0000256" key="4">
    <source>
        <dbReference type="ARBA" id="ARBA00022525"/>
    </source>
</evidence>
<evidence type="ECO:0000256" key="8">
    <source>
        <dbReference type="PIRSR" id="PIRSR601929-1"/>
    </source>
</evidence>
<feature type="binding site" evidence="9">
    <location>
        <position position="81"/>
    </location>
    <ligand>
        <name>Mn(2+)</name>
        <dbReference type="ChEBI" id="CHEBI:29035"/>
    </ligand>
</feature>
<feature type="binding site" evidence="9">
    <location>
        <position position="86"/>
    </location>
    <ligand>
        <name>Mn(2+)</name>
        <dbReference type="ChEBI" id="CHEBI:29035"/>
    </ligand>
</feature>
<dbReference type="Gene3D" id="2.60.120.10">
    <property type="entry name" value="Jelly Rolls"/>
    <property type="match status" value="2"/>
</dbReference>
<evidence type="ECO:0000256" key="7">
    <source>
        <dbReference type="ARBA" id="ARBA00023211"/>
    </source>
</evidence>
<dbReference type="InterPro" id="IPR019780">
    <property type="entry name" value="Germin_Mn-BS"/>
</dbReference>
<feature type="binding site" evidence="8">
    <location>
        <position position="76"/>
    </location>
    <ligand>
        <name>oxalate</name>
        <dbReference type="ChEBI" id="CHEBI:30623"/>
    </ligand>
</feature>
<reference evidence="11" key="1">
    <citation type="submission" date="2018-01" db="EMBL/GenBank/DDBJ databases">
        <authorList>
            <person name="Mao J.F."/>
        </authorList>
    </citation>
    <scope>NUCLEOTIDE SEQUENCE</scope>
    <source>
        <strain evidence="11">Huo1</strain>
        <tissue evidence="11">Leaf</tissue>
    </source>
</reference>
<evidence type="ECO:0000256" key="3">
    <source>
        <dbReference type="ARBA" id="ARBA00022523"/>
    </source>
</evidence>
<keyword evidence="12" id="KW-1185">Reference proteome</keyword>
<keyword evidence="5 8" id="KW-0479">Metal-binding</keyword>
<dbReference type="Proteomes" id="UP000298416">
    <property type="component" value="Unassembled WGS sequence"/>
</dbReference>
<dbReference type="InterPro" id="IPR014710">
    <property type="entry name" value="RmlC-like_jellyroll"/>
</dbReference>
<feature type="binding site" evidence="9">
    <location>
        <position position="79"/>
    </location>
    <ligand>
        <name>Mn(2+)</name>
        <dbReference type="ChEBI" id="CHEBI:29035"/>
    </ligand>
</feature>
<dbReference type="SMART" id="SM00835">
    <property type="entry name" value="Cupin_1"/>
    <property type="match status" value="1"/>
</dbReference>
<evidence type="ECO:0000256" key="6">
    <source>
        <dbReference type="ARBA" id="ARBA00023157"/>
    </source>
</evidence>
<evidence type="ECO:0000259" key="10">
    <source>
        <dbReference type="SMART" id="SM00835"/>
    </source>
</evidence>
<feature type="binding site" evidence="8">
    <location>
        <position position="81"/>
    </location>
    <ligand>
        <name>oxalate</name>
        <dbReference type="ChEBI" id="CHEBI:30623"/>
    </ligand>
</feature>
<dbReference type="GO" id="GO:0048046">
    <property type="term" value="C:apoplast"/>
    <property type="evidence" value="ECO:0007669"/>
    <property type="project" value="UniProtKB-SubCell"/>
</dbReference>
<dbReference type="InterPro" id="IPR011051">
    <property type="entry name" value="RmlC_Cupin_sf"/>
</dbReference>
<evidence type="ECO:0000256" key="9">
    <source>
        <dbReference type="PIRSR" id="PIRSR601929-2"/>
    </source>
</evidence>
<dbReference type="AlphaFoldDB" id="A0A8X8XSN9"/>
<dbReference type="CDD" id="cd02241">
    <property type="entry name" value="cupin_OxOx"/>
    <property type="match status" value="1"/>
</dbReference>
<evidence type="ECO:0000256" key="2">
    <source>
        <dbReference type="ARBA" id="ARBA00007456"/>
    </source>
</evidence>
<gene>
    <name evidence="11" type="ORF">SASPL_120286</name>
</gene>
<comment type="subcellular location">
    <subcellularLocation>
        <location evidence="1">Secreted</location>
        <location evidence="1">Extracellular space</location>
        <location evidence="1">Apoplast</location>
    </subcellularLocation>
</comment>
<proteinExistence type="inferred from homology"/>
<keyword evidence="7 8" id="KW-0464">Manganese</keyword>
<accession>A0A8X8XSN9</accession>
<dbReference type="PROSITE" id="PS00725">
    <property type="entry name" value="GERMIN"/>
    <property type="match status" value="1"/>
</dbReference>
<feature type="domain" description="Cupin type-1" evidence="10">
    <location>
        <begin position="32"/>
        <end position="152"/>
    </location>
</feature>
<dbReference type="PANTHER" id="PTHR31238">
    <property type="entry name" value="GERMIN-LIKE PROTEIN SUBFAMILY 3 MEMBER 3"/>
    <property type="match status" value="1"/>
</dbReference>
<keyword evidence="4" id="KW-0964">Secreted</keyword>
<dbReference type="Pfam" id="PF00190">
    <property type="entry name" value="Cupin_1"/>
    <property type="match status" value="1"/>
</dbReference>
<comment type="similarity">
    <text evidence="2">Belongs to the germin family.</text>
</comment>
<evidence type="ECO:0000256" key="5">
    <source>
        <dbReference type="ARBA" id="ARBA00022723"/>
    </source>
</evidence>
<evidence type="ECO:0000313" key="11">
    <source>
        <dbReference type="EMBL" id="KAG6418087.1"/>
    </source>
</evidence>